<dbReference type="AlphaFoldDB" id="T0ITZ4"/>
<dbReference type="OrthoDB" id="7478276at2"/>
<accession>T0ITZ4</accession>
<organism evidence="1 2">
    <name type="scientific">Sphingobium ummariense RL-3</name>
    <dbReference type="NCBI Taxonomy" id="1346791"/>
    <lineage>
        <taxon>Bacteria</taxon>
        <taxon>Pseudomonadati</taxon>
        <taxon>Pseudomonadota</taxon>
        <taxon>Alphaproteobacteria</taxon>
        <taxon>Sphingomonadales</taxon>
        <taxon>Sphingomonadaceae</taxon>
        <taxon>Sphingobium</taxon>
    </lineage>
</organism>
<dbReference type="PATRIC" id="fig|1346791.3.peg.1925"/>
<evidence type="ECO:0000313" key="1">
    <source>
        <dbReference type="EMBL" id="EQB32315.1"/>
    </source>
</evidence>
<dbReference type="EMBL" id="AUWY01000073">
    <property type="protein sequence ID" value="EQB32315.1"/>
    <property type="molecule type" value="Genomic_DNA"/>
</dbReference>
<sequence>MAISEETAALVAAQLTQAWAIRSGIKKPDPKKPADGQVEAQVITIFSRFLDTVKKKA</sequence>
<proteinExistence type="predicted"/>
<evidence type="ECO:0000313" key="2">
    <source>
        <dbReference type="Proteomes" id="UP000015523"/>
    </source>
</evidence>
<reference evidence="1 2" key="1">
    <citation type="journal article" date="2013" name="Genome Announc.">
        <title>Draft Genome Sequence of Sphingobium ummariense Strain RL-3, a Hexachlorocyclohexane-Degrading Bacterium.</title>
        <authorList>
            <person name="Kohli P."/>
            <person name="Dua A."/>
            <person name="Sangwan N."/>
            <person name="Oldach P."/>
            <person name="Khurana J.P."/>
            <person name="Lal R."/>
        </authorList>
    </citation>
    <scope>NUCLEOTIDE SEQUENCE [LARGE SCALE GENOMIC DNA]</scope>
    <source>
        <strain evidence="1 2">RL-3</strain>
    </source>
</reference>
<keyword evidence="2" id="KW-1185">Reference proteome</keyword>
<comment type="caution">
    <text evidence="1">The sequence shown here is derived from an EMBL/GenBank/DDBJ whole genome shotgun (WGS) entry which is preliminary data.</text>
</comment>
<name>T0ITZ4_9SPHN</name>
<dbReference type="Proteomes" id="UP000015523">
    <property type="component" value="Unassembled WGS sequence"/>
</dbReference>
<gene>
    <name evidence="1" type="ORF">M529_10020</name>
</gene>
<protein>
    <submittedName>
        <fullName evidence="1">Uncharacterized protein</fullName>
    </submittedName>
</protein>
<dbReference type="RefSeq" id="WP_021317826.1">
    <property type="nucleotide sequence ID" value="NZ_AUWY01000073.1"/>
</dbReference>